<dbReference type="GO" id="GO:0030288">
    <property type="term" value="C:outer membrane-bounded periplasmic space"/>
    <property type="evidence" value="ECO:0007669"/>
    <property type="project" value="TreeGrafter"/>
</dbReference>
<keyword evidence="5" id="KW-0961">Cell wall biogenesis/degradation</keyword>
<gene>
    <name evidence="7" type="ORF">DD681_00170</name>
</gene>
<evidence type="ECO:0000256" key="5">
    <source>
        <dbReference type="ARBA" id="ARBA00023316"/>
    </source>
</evidence>
<evidence type="ECO:0000259" key="6">
    <source>
        <dbReference type="SMART" id="SM00646"/>
    </source>
</evidence>
<comment type="catalytic activity">
    <reaction evidence="1">
        <text>Hydrolyzes the link between N-acetylmuramoyl residues and L-amino acid residues in certain cell-wall glycopeptides.</text>
        <dbReference type="EC" id="3.5.1.28"/>
    </reaction>
</comment>
<reference evidence="7 8" key="1">
    <citation type="submission" date="2018-04" db="EMBL/GenBank/DDBJ databases">
        <title>Genome sequence of Buchnera aphidicola from Melaphis sacchari.</title>
        <authorList>
            <person name="Geib S.M."/>
            <person name="Palmer N.A."/>
            <person name="Sattler S.E."/>
            <person name="Sarath G."/>
        </authorList>
    </citation>
    <scope>NUCLEOTIDE SEQUENCE [LARGE SCALE GENOMIC DNA]</scope>
    <source>
        <strain evidence="7 8">LSU</strain>
    </source>
</reference>
<dbReference type="OrthoDB" id="9806267at2"/>
<dbReference type="InterPro" id="IPR050695">
    <property type="entry name" value="N-acetylmuramoyl_amidase_3"/>
</dbReference>
<dbReference type="EMBL" id="CP029161">
    <property type="protein sequence ID" value="AWH90252.1"/>
    <property type="molecule type" value="Genomic_DNA"/>
</dbReference>
<dbReference type="RefSeq" id="WP_158341022.1">
    <property type="nucleotide sequence ID" value="NZ_CP029161.1"/>
</dbReference>
<evidence type="ECO:0000313" key="7">
    <source>
        <dbReference type="EMBL" id="AWH90252.1"/>
    </source>
</evidence>
<dbReference type="GO" id="GO:0008745">
    <property type="term" value="F:N-acetylmuramoyl-L-alanine amidase activity"/>
    <property type="evidence" value="ECO:0007669"/>
    <property type="project" value="UniProtKB-EC"/>
</dbReference>
<evidence type="ECO:0000313" key="8">
    <source>
        <dbReference type="Proteomes" id="UP000244884"/>
    </source>
</evidence>
<feature type="domain" description="MurNAc-LAA" evidence="6">
    <location>
        <begin position="63"/>
        <end position="221"/>
    </location>
</feature>
<dbReference type="InterPro" id="IPR002508">
    <property type="entry name" value="MurNAc-LAA_cat"/>
</dbReference>
<evidence type="ECO:0000256" key="1">
    <source>
        <dbReference type="ARBA" id="ARBA00001561"/>
    </source>
</evidence>
<protein>
    <recommendedName>
        <fullName evidence="3">N-acetylmuramoyl-L-alanine amidase</fullName>
        <ecNumber evidence="3">3.5.1.28</ecNumber>
    </recommendedName>
</protein>
<dbReference type="AlphaFoldDB" id="A0A2U8DG01"/>
<dbReference type="SUPFAM" id="SSF53187">
    <property type="entry name" value="Zn-dependent exopeptidases"/>
    <property type="match status" value="1"/>
</dbReference>
<keyword evidence="4" id="KW-0378">Hydrolase</keyword>
<dbReference type="GO" id="GO:0009253">
    <property type="term" value="P:peptidoglycan catabolic process"/>
    <property type="evidence" value="ECO:0007669"/>
    <property type="project" value="InterPro"/>
</dbReference>
<sequence length="241" mass="28251">MIIVIDPGHGGQDPGAISNQGLQEKKITLKIAKKLKKLLNSDKFFYGILTRNNDTYVSLKKRKNFLKNYHTNLLISIHADSSKKKYVSGPSIWIISKNRINREINNFIKNKKEKMYFPKKIQYILKYKKSISLKKTALNLQLNNFQEMEISLSNYIFQQFKKITKINKTQPNYASLEILSSINRPSILIETGFITNIKEEKKLKTIQYQNKIAHAIYIGLKNFFQKRCISNFEKKLKKHFN</sequence>
<dbReference type="Gene3D" id="3.40.630.40">
    <property type="entry name" value="Zn-dependent exopeptidases"/>
    <property type="match status" value="1"/>
</dbReference>
<evidence type="ECO:0000256" key="3">
    <source>
        <dbReference type="ARBA" id="ARBA00011901"/>
    </source>
</evidence>
<dbReference type="SMART" id="SM00646">
    <property type="entry name" value="Ami_3"/>
    <property type="match status" value="1"/>
</dbReference>
<dbReference type="PANTHER" id="PTHR30404">
    <property type="entry name" value="N-ACETYLMURAMOYL-L-ALANINE AMIDASE"/>
    <property type="match status" value="1"/>
</dbReference>
<evidence type="ECO:0000256" key="4">
    <source>
        <dbReference type="ARBA" id="ARBA00022801"/>
    </source>
</evidence>
<name>A0A2U8DG01_9GAMM</name>
<accession>A0A2U8DG01</accession>
<dbReference type="Pfam" id="PF01520">
    <property type="entry name" value="Amidase_3"/>
    <property type="match status" value="1"/>
</dbReference>
<organism evidence="7 8">
    <name type="scientific">Buchnera aphidicola</name>
    <name type="common">Melanaphis sacchari</name>
    <dbReference type="NCBI Taxonomy" id="2173854"/>
    <lineage>
        <taxon>Bacteria</taxon>
        <taxon>Pseudomonadati</taxon>
        <taxon>Pseudomonadota</taxon>
        <taxon>Gammaproteobacteria</taxon>
        <taxon>Enterobacterales</taxon>
        <taxon>Erwiniaceae</taxon>
        <taxon>Buchnera</taxon>
    </lineage>
</organism>
<dbReference type="GO" id="GO:0071555">
    <property type="term" value="P:cell wall organization"/>
    <property type="evidence" value="ECO:0007669"/>
    <property type="project" value="UniProtKB-KW"/>
</dbReference>
<comment type="similarity">
    <text evidence="2">Belongs to the N-acetylmuramoyl-L-alanine amidase 3 family.</text>
</comment>
<dbReference type="CDD" id="cd02696">
    <property type="entry name" value="MurNAc-LAA"/>
    <property type="match status" value="1"/>
</dbReference>
<dbReference type="Proteomes" id="UP000244884">
    <property type="component" value="Chromosome"/>
</dbReference>
<dbReference type="EC" id="3.5.1.28" evidence="3"/>
<evidence type="ECO:0000256" key="2">
    <source>
        <dbReference type="ARBA" id="ARBA00010860"/>
    </source>
</evidence>
<proteinExistence type="inferred from homology"/>
<dbReference type="PANTHER" id="PTHR30404:SF6">
    <property type="entry name" value="N-ACETYLMURAMOYL-L-ALANINE AMIDASE AMIB"/>
    <property type="match status" value="1"/>
</dbReference>